<reference evidence="1" key="1">
    <citation type="submission" date="2023-07" db="EMBL/GenBank/DDBJ databases">
        <title>Sorghum-associated microbial communities from plants grown in Nebraska, USA.</title>
        <authorList>
            <person name="Schachtman D."/>
        </authorList>
    </citation>
    <scope>NUCLEOTIDE SEQUENCE</scope>
    <source>
        <strain evidence="1">DS1280</strain>
    </source>
</reference>
<proteinExistence type="predicted"/>
<comment type="caution">
    <text evidence="1">The sequence shown here is derived from an EMBL/GenBank/DDBJ whole genome shotgun (WGS) entry which is preliminary data.</text>
</comment>
<evidence type="ECO:0000313" key="1">
    <source>
        <dbReference type="EMBL" id="MDR6441361.1"/>
    </source>
</evidence>
<evidence type="ECO:0000313" key="2">
    <source>
        <dbReference type="Proteomes" id="UP001184376"/>
    </source>
</evidence>
<organism evidence="1 2">
    <name type="scientific">Chryseobacterium bernardetii</name>
    <dbReference type="NCBI Taxonomy" id="1241978"/>
    <lineage>
        <taxon>Bacteria</taxon>
        <taxon>Pseudomonadati</taxon>
        <taxon>Bacteroidota</taxon>
        <taxon>Flavobacteriia</taxon>
        <taxon>Flavobacteriales</taxon>
        <taxon>Weeksellaceae</taxon>
        <taxon>Chryseobacterium group</taxon>
        <taxon>Chryseobacterium</taxon>
    </lineage>
</organism>
<dbReference type="EMBL" id="JAVDRG010000002">
    <property type="protein sequence ID" value="MDR6441361.1"/>
    <property type="molecule type" value="Genomic_DNA"/>
</dbReference>
<accession>A0ACC6IV20</accession>
<keyword evidence="2" id="KW-1185">Reference proteome</keyword>
<gene>
    <name evidence="1" type="ORF">J2795_002061</name>
</gene>
<protein>
    <submittedName>
        <fullName evidence="1">Uncharacterized protein</fullName>
    </submittedName>
</protein>
<dbReference type="Proteomes" id="UP001184376">
    <property type="component" value="Unassembled WGS sequence"/>
</dbReference>
<name>A0ACC6IV20_9FLAO</name>
<sequence length="58" mass="6752">MSDLRIMKKKKVLVRTLLIIAVNLFIGCKTDPWRMQSESNSSKNLLIKKIPQILKKIK</sequence>